<dbReference type="InterPro" id="IPR013551">
    <property type="entry name" value="YicC-like_C"/>
</dbReference>
<dbReference type="PATRIC" id="fig|157733.3.peg.3343"/>
<accession>A0A0J6D082</accession>
<comment type="cofactor">
    <cofactor evidence="1">
        <name>a divalent metal cation</name>
        <dbReference type="ChEBI" id="CHEBI:60240"/>
    </cofactor>
</comment>
<comment type="caution">
    <text evidence="8">The sequence shown here is derived from an EMBL/GenBank/DDBJ whole genome shotgun (WGS) entry which is preliminary data.</text>
</comment>
<dbReference type="OrthoDB" id="9771229at2"/>
<proteinExistence type="inferred from homology"/>
<dbReference type="Pfam" id="PF03755">
    <property type="entry name" value="YicC-like_N"/>
    <property type="match status" value="1"/>
</dbReference>
<keyword evidence="4" id="KW-0378">Hydrolase</keyword>
<feature type="domain" description="Endoribonuclease YicC-like N-terminal" evidence="6">
    <location>
        <begin position="2"/>
        <end position="156"/>
    </location>
</feature>
<keyword evidence="3" id="KW-0255">Endonuclease</keyword>
<evidence type="ECO:0000259" key="7">
    <source>
        <dbReference type="Pfam" id="PF08340"/>
    </source>
</evidence>
<protein>
    <recommendedName>
        <fullName evidence="10">Stress-induced protein</fullName>
    </recommendedName>
</protein>
<dbReference type="STRING" id="157733.AB986_05525"/>
<evidence type="ECO:0000313" key="9">
    <source>
        <dbReference type="Proteomes" id="UP000035996"/>
    </source>
</evidence>
<evidence type="ECO:0000256" key="1">
    <source>
        <dbReference type="ARBA" id="ARBA00001968"/>
    </source>
</evidence>
<name>A0A0J6D082_9BACL</name>
<dbReference type="EMBL" id="LELK01000001">
    <property type="protein sequence ID" value="KMM38733.1"/>
    <property type="molecule type" value="Genomic_DNA"/>
</dbReference>
<feature type="domain" description="Endoribonuclease YicC-like C-terminal" evidence="7">
    <location>
        <begin position="173"/>
        <end position="292"/>
    </location>
</feature>
<keyword evidence="2" id="KW-0540">Nuclease</keyword>
<evidence type="ECO:0000256" key="4">
    <source>
        <dbReference type="ARBA" id="ARBA00022801"/>
    </source>
</evidence>
<gene>
    <name evidence="8" type="ORF">AB986_05525</name>
</gene>
<dbReference type="RefSeq" id="WP_048309852.1">
    <property type="nucleotide sequence ID" value="NZ_CP119526.1"/>
</dbReference>
<dbReference type="PANTHER" id="PTHR30636">
    <property type="entry name" value="UPF0701 PROTEIN YICC"/>
    <property type="match status" value="1"/>
</dbReference>
<dbReference type="GO" id="GO:0016787">
    <property type="term" value="F:hydrolase activity"/>
    <property type="evidence" value="ECO:0007669"/>
    <property type="project" value="UniProtKB-KW"/>
</dbReference>
<dbReference type="InterPro" id="IPR005229">
    <property type="entry name" value="YicC/YloC-like"/>
</dbReference>
<dbReference type="AlphaFoldDB" id="A0A0J6D082"/>
<comment type="similarity">
    <text evidence="5">Belongs to the YicC/YloC family.</text>
</comment>
<evidence type="ECO:0000256" key="3">
    <source>
        <dbReference type="ARBA" id="ARBA00022759"/>
    </source>
</evidence>
<evidence type="ECO:0000256" key="2">
    <source>
        <dbReference type="ARBA" id="ARBA00022722"/>
    </source>
</evidence>
<dbReference type="Proteomes" id="UP000035996">
    <property type="component" value="Unassembled WGS sequence"/>
</dbReference>
<evidence type="ECO:0008006" key="10">
    <source>
        <dbReference type="Google" id="ProtNLM"/>
    </source>
</evidence>
<organism evidence="8 9">
    <name type="scientific">Guptibacillus hwajinpoensis</name>
    <dbReference type="NCBI Taxonomy" id="208199"/>
    <lineage>
        <taxon>Bacteria</taxon>
        <taxon>Bacillati</taxon>
        <taxon>Bacillota</taxon>
        <taxon>Bacilli</taxon>
        <taxon>Bacillales</taxon>
        <taxon>Guptibacillaceae</taxon>
        <taxon>Guptibacillus</taxon>
    </lineage>
</organism>
<reference evidence="8" key="1">
    <citation type="submission" date="2015-06" db="EMBL/GenBank/DDBJ databases">
        <authorList>
            <person name="Liu B."/>
            <person name="Wang J."/>
            <person name="Zhu Y."/>
            <person name="Liu G."/>
            <person name="Chen Q."/>
            <person name="Zheng C."/>
            <person name="Che J."/>
            <person name="Ge C."/>
            <person name="Shi H."/>
            <person name="Pan Z."/>
            <person name="Liu X."/>
        </authorList>
    </citation>
    <scope>NUCLEOTIDE SEQUENCE [LARGE SCALE GENOMIC DNA]</scope>
    <source>
        <strain evidence="8">DSM 16346</strain>
    </source>
</reference>
<keyword evidence="9" id="KW-1185">Reference proteome</keyword>
<dbReference type="NCBIfam" id="TIGR00255">
    <property type="entry name" value="YicC/YloC family endoribonuclease"/>
    <property type="match status" value="1"/>
</dbReference>
<dbReference type="InterPro" id="IPR013527">
    <property type="entry name" value="YicC-like_N"/>
</dbReference>
<dbReference type="Pfam" id="PF08340">
    <property type="entry name" value="YicC-like_C"/>
    <property type="match status" value="1"/>
</dbReference>
<sequence length="292" mass="33560">MIKSMTGYGRASYEHNDVQLTIEIKSVNHRYFDGSFRMPKALLSLEGDIKRAIQSHLLRGKVDLYVTIEGTGFNSKKVTVDWELFDQYITIVKQAKDRYSLTDDFTTSQFLQLQDVIQVQVTESNVEQFEDVIFRTLSEALEALVKMRCKEGEALDQDIREKLSRLQEGILSISELSHEVTESFEKRIRSRLEGFSELESVDEGRILTEVALLADKASVDEEITRLRSHLAQFHDILDNDGVVGRKLDFLVQEINRELNTIGSKSSHHKISQHVVDLKSEVEKIREQVQNIE</sequence>
<evidence type="ECO:0000259" key="6">
    <source>
        <dbReference type="Pfam" id="PF03755"/>
    </source>
</evidence>
<dbReference type="PANTHER" id="PTHR30636:SF3">
    <property type="entry name" value="UPF0701 PROTEIN YICC"/>
    <property type="match status" value="1"/>
</dbReference>
<evidence type="ECO:0000313" key="8">
    <source>
        <dbReference type="EMBL" id="KMM38733.1"/>
    </source>
</evidence>
<dbReference type="GO" id="GO:0004521">
    <property type="term" value="F:RNA endonuclease activity"/>
    <property type="evidence" value="ECO:0007669"/>
    <property type="project" value="InterPro"/>
</dbReference>
<evidence type="ECO:0000256" key="5">
    <source>
        <dbReference type="ARBA" id="ARBA00035648"/>
    </source>
</evidence>